<comment type="caution">
    <text evidence="1">The sequence shown here is derived from an EMBL/GenBank/DDBJ whole genome shotgun (WGS) entry which is preliminary data.</text>
</comment>
<name>A0ACB7TFC0_HYAAI</name>
<dbReference type="EMBL" id="CM023481">
    <property type="protein sequence ID" value="KAH6944793.1"/>
    <property type="molecule type" value="Genomic_DNA"/>
</dbReference>
<dbReference type="Proteomes" id="UP000821845">
    <property type="component" value="Chromosome 1"/>
</dbReference>
<evidence type="ECO:0000313" key="2">
    <source>
        <dbReference type="Proteomes" id="UP000821845"/>
    </source>
</evidence>
<evidence type="ECO:0000313" key="1">
    <source>
        <dbReference type="EMBL" id="KAH6944793.1"/>
    </source>
</evidence>
<organism evidence="1 2">
    <name type="scientific">Hyalomma asiaticum</name>
    <name type="common">Tick</name>
    <dbReference type="NCBI Taxonomy" id="266040"/>
    <lineage>
        <taxon>Eukaryota</taxon>
        <taxon>Metazoa</taxon>
        <taxon>Ecdysozoa</taxon>
        <taxon>Arthropoda</taxon>
        <taxon>Chelicerata</taxon>
        <taxon>Arachnida</taxon>
        <taxon>Acari</taxon>
        <taxon>Parasitiformes</taxon>
        <taxon>Ixodida</taxon>
        <taxon>Ixodoidea</taxon>
        <taxon>Ixodidae</taxon>
        <taxon>Hyalomminae</taxon>
        <taxon>Hyalomma</taxon>
    </lineage>
</organism>
<accession>A0ACB7TFC0</accession>
<proteinExistence type="predicted"/>
<sequence>MRTEGVLVCGKEERGVSVLSVRSKRNAGRPSDARVPAGYDRATSLVERGIGGVSGSRLSHSGGFSADAPRSAPRTVPRLSPLVEFALAAAGIREAQTATPRHSGCATGMTWSSHLSYRTARVPLIGGALWCARFERSKGHFYFCLSVPNK</sequence>
<reference evidence="1" key="1">
    <citation type="submission" date="2020-05" db="EMBL/GenBank/DDBJ databases">
        <title>Large-scale comparative analyses of tick genomes elucidate their genetic diversity and vector capacities.</title>
        <authorList>
            <person name="Jia N."/>
            <person name="Wang J."/>
            <person name="Shi W."/>
            <person name="Du L."/>
            <person name="Sun Y."/>
            <person name="Zhan W."/>
            <person name="Jiang J."/>
            <person name="Wang Q."/>
            <person name="Zhang B."/>
            <person name="Ji P."/>
            <person name="Sakyi L.B."/>
            <person name="Cui X."/>
            <person name="Yuan T."/>
            <person name="Jiang B."/>
            <person name="Yang W."/>
            <person name="Lam T.T.-Y."/>
            <person name="Chang Q."/>
            <person name="Ding S."/>
            <person name="Wang X."/>
            <person name="Zhu J."/>
            <person name="Ruan X."/>
            <person name="Zhao L."/>
            <person name="Wei J."/>
            <person name="Que T."/>
            <person name="Du C."/>
            <person name="Cheng J."/>
            <person name="Dai P."/>
            <person name="Han X."/>
            <person name="Huang E."/>
            <person name="Gao Y."/>
            <person name="Liu J."/>
            <person name="Shao H."/>
            <person name="Ye R."/>
            <person name="Li L."/>
            <person name="Wei W."/>
            <person name="Wang X."/>
            <person name="Wang C."/>
            <person name="Yang T."/>
            <person name="Huo Q."/>
            <person name="Li W."/>
            <person name="Guo W."/>
            <person name="Chen H."/>
            <person name="Zhou L."/>
            <person name="Ni X."/>
            <person name="Tian J."/>
            <person name="Zhou Y."/>
            <person name="Sheng Y."/>
            <person name="Liu T."/>
            <person name="Pan Y."/>
            <person name="Xia L."/>
            <person name="Li J."/>
            <person name="Zhao F."/>
            <person name="Cao W."/>
        </authorList>
    </citation>
    <scope>NUCLEOTIDE SEQUENCE</scope>
    <source>
        <strain evidence="1">Hyas-2018</strain>
    </source>
</reference>
<gene>
    <name evidence="1" type="ORF">HPB50_005204</name>
</gene>
<keyword evidence="2" id="KW-1185">Reference proteome</keyword>
<protein>
    <submittedName>
        <fullName evidence="1">Uncharacterized protein</fullName>
    </submittedName>
</protein>